<feature type="domain" description="Ricin B lectin" evidence="2">
    <location>
        <begin position="414"/>
        <end position="550"/>
    </location>
</feature>
<feature type="domain" description="Ricin B lectin" evidence="2">
    <location>
        <begin position="265"/>
        <end position="400"/>
    </location>
</feature>
<dbReference type="AlphaFoldDB" id="A0A242JV01"/>
<evidence type="ECO:0000313" key="4">
    <source>
        <dbReference type="EMBL" id="WYJ90843.1"/>
    </source>
</evidence>
<dbReference type="Gene3D" id="2.60.40.3760">
    <property type="match status" value="1"/>
</dbReference>
<dbReference type="Pfam" id="PF13529">
    <property type="entry name" value="Peptidase_C39_2"/>
    <property type="match status" value="1"/>
</dbReference>
<dbReference type="CDD" id="cd00161">
    <property type="entry name" value="beta-trefoil_Ricin-like"/>
    <property type="match status" value="3"/>
</dbReference>
<dbReference type="InterPro" id="IPR000772">
    <property type="entry name" value="Ricin_B_lectin"/>
</dbReference>
<protein>
    <recommendedName>
        <fullName evidence="2">Ricin B lectin domain-containing protein</fullName>
    </recommendedName>
</protein>
<reference evidence="4" key="2">
    <citation type="submission" date="2017-05" db="EMBL/GenBank/DDBJ databases">
        <authorList>
            <consortium name="The Broad Institute Genomics Platform"/>
            <consortium name="The Broad Institute Genomic Center for Infectious Diseases"/>
            <person name="Earl A."/>
            <person name="Manson A."/>
            <person name="Schwartman J."/>
            <person name="Gilmore M."/>
            <person name="Abouelleil A."/>
            <person name="Cao P."/>
            <person name="Chapman S."/>
            <person name="Cusick C."/>
            <person name="Shea T."/>
            <person name="Young S."/>
            <person name="Neafsey D."/>
            <person name="Nusbaum C."/>
            <person name="Birren B."/>
        </authorList>
    </citation>
    <scope>NUCLEOTIDE SEQUENCE</scope>
    <source>
        <strain evidence="4">9E7_DIV0242</strain>
    </source>
</reference>
<feature type="region of interest" description="Disordered" evidence="1">
    <location>
        <begin position="37"/>
        <end position="94"/>
    </location>
</feature>
<dbReference type="Pfam" id="PF08481">
    <property type="entry name" value="GBS_Bsp-like"/>
    <property type="match status" value="1"/>
</dbReference>
<evidence type="ECO:0000313" key="5">
    <source>
        <dbReference type="Proteomes" id="UP000195141"/>
    </source>
</evidence>
<dbReference type="Pfam" id="PF14200">
    <property type="entry name" value="RicinB_lectin_2"/>
    <property type="match status" value="4"/>
</dbReference>
<dbReference type="SUPFAM" id="SSF50370">
    <property type="entry name" value="Ricin B-like lectins"/>
    <property type="match status" value="3"/>
</dbReference>
<organism evidence="3">
    <name type="scientific">Candidatus Enterococcus clewellii</name>
    <dbReference type="NCBI Taxonomy" id="1834193"/>
    <lineage>
        <taxon>Bacteria</taxon>
        <taxon>Bacillati</taxon>
        <taxon>Bacillota</taxon>
        <taxon>Bacilli</taxon>
        <taxon>Lactobacillales</taxon>
        <taxon>Enterococcaceae</taxon>
        <taxon>Enterococcus</taxon>
    </lineage>
</organism>
<dbReference type="EMBL" id="CP147247">
    <property type="protein sequence ID" value="WYJ90843.1"/>
    <property type="molecule type" value="Genomic_DNA"/>
</dbReference>
<accession>A0A242JV01</accession>
<evidence type="ECO:0000313" key="3">
    <source>
        <dbReference type="EMBL" id="OTP06725.1"/>
    </source>
</evidence>
<evidence type="ECO:0000256" key="1">
    <source>
        <dbReference type="SAM" id="MobiDB-lite"/>
    </source>
</evidence>
<dbReference type="InterPro" id="IPR039564">
    <property type="entry name" value="Peptidase_C39-like"/>
</dbReference>
<dbReference type="InterPro" id="IPR035992">
    <property type="entry name" value="Ricin_B-like_lectins"/>
</dbReference>
<sequence>MYVFLSTTLLVNYVSPMIAYGIGDEQEPPVVQQVNEDTNKTQETVGSSVEEETEVSATDEGVETASSEQENQVQESQAEVTESSVVEETEASVVEAEQEPAKALAEVLSAKAVQQGKYNIYSAGNSAGMLSVTDGSKSSGARVELNRQLYHSRSQFEAVPVDGTWFIIKNVNSGLVLDVQNGSKNNGAAVQQYSHNNTDAQKWQFVDAGNGYVYIQSKLGTVLDCTNGGTGFGTRIQTYALNHTNAQKWRLDTNTEPVLKNIATGTYQITGSGVNKVFSTNHLTKDNGAKVSLYSSVYNKANEFNLEKTSDNWYYIVNNYSQKALDIAAGSLANGVAIQQYAKNGTDAQKFRFIDAGGGYVYIQSKLGTVLDRAAGGTADGTKIQTYTLNQTAAQKWKLEAPKGPSTVAVQDGVRYLVSSNINTNLVLDVTGGGTANGANIQLWTENAVNQQKFVIRSADAGWYRLVNERSGKVLDVSNGSVANKANVQQYTWNNTDAQKFRFIDAGGGLCYIQSKLGTYLDVAAGQNKNGANVQMFSLNRTNAQKFRLDALNKTNYVRTTILSSTTARVTVFNSSVAASSMKFPTWSETNGQDDIKWLNGSKSYDGSWTVVVDSKEFKNGGKYTTHVYANGNKALGGTSYTLEKKVVQDDNAIRLSKPPHYYSQLDPSWSGITYGRYKFGPTGCVPTSMAMVLRGSYGINVSPVDTANRIYQYGGFNQQYYGSSATDLFRGIRSYGRSISNINSLNELNDYLAKGYPVIMFVNVGIGHAVVAHNYSNGKTNVYDPYGKQFYNGWVSTSTLWNTPSTDYNLDWTQGRPYFVIK</sequence>
<dbReference type="SMART" id="SM00458">
    <property type="entry name" value="RICIN"/>
    <property type="match status" value="3"/>
</dbReference>
<evidence type="ECO:0000259" key="2">
    <source>
        <dbReference type="SMART" id="SM00458"/>
    </source>
</evidence>
<feature type="domain" description="Ricin B lectin" evidence="2">
    <location>
        <begin position="115"/>
        <end position="252"/>
    </location>
</feature>
<keyword evidence="5" id="KW-1185">Reference proteome</keyword>
<dbReference type="EMBL" id="NGMM01000023">
    <property type="protein sequence ID" value="OTP06725.1"/>
    <property type="molecule type" value="Genomic_DNA"/>
</dbReference>
<gene>
    <name evidence="4" type="ORF">A5888_002611</name>
    <name evidence="3" type="ORF">A5888_004210</name>
</gene>
<feature type="compositionally biased region" description="Low complexity" evidence="1">
    <location>
        <begin position="55"/>
        <end position="84"/>
    </location>
</feature>
<proteinExistence type="predicted"/>
<reference evidence="4" key="3">
    <citation type="submission" date="2024-03" db="EMBL/GenBank/DDBJ databases">
        <title>The Genome Sequence of Enterococcus sp. DIV0242b.</title>
        <authorList>
            <consortium name="The Broad Institute Genomics Platform"/>
            <consortium name="The Broad Institute Microbial Omics Core"/>
            <consortium name="The Broad Institute Genomic Center for Infectious Diseases"/>
            <person name="Earl A."/>
            <person name="Manson A."/>
            <person name="Gilmore M."/>
            <person name="Schwartman J."/>
            <person name="Shea T."/>
            <person name="Abouelleil A."/>
            <person name="Cao P."/>
            <person name="Chapman S."/>
            <person name="Cusick C."/>
            <person name="Young S."/>
            <person name="Neafsey D."/>
            <person name="Nusbaum C."/>
            <person name="Birren B."/>
        </authorList>
    </citation>
    <scope>NUCLEOTIDE SEQUENCE</scope>
    <source>
        <strain evidence="4">9E7_DIV0242</strain>
    </source>
</reference>
<name>A0A242JV01_9ENTE</name>
<dbReference type="PROSITE" id="PS50231">
    <property type="entry name" value="RICIN_B_LECTIN"/>
    <property type="match status" value="2"/>
</dbReference>
<dbReference type="Gene3D" id="3.90.70.10">
    <property type="entry name" value="Cysteine proteinases"/>
    <property type="match status" value="1"/>
</dbReference>
<dbReference type="Gene3D" id="2.80.10.50">
    <property type="match status" value="7"/>
</dbReference>
<dbReference type="Proteomes" id="UP000195141">
    <property type="component" value="Chromosome"/>
</dbReference>
<dbReference type="InterPro" id="IPR013688">
    <property type="entry name" value="GBS_Bsp-like"/>
</dbReference>
<reference evidence="3" key="1">
    <citation type="submission" date="2017-05" db="EMBL/GenBank/DDBJ databases">
        <title>The Genome Sequence of Enterococcus sp. 9E7_DIV0242.</title>
        <authorList>
            <consortium name="The Broad Institute Genomics Platform"/>
            <consortium name="The Broad Institute Genomic Center for Infectious Diseases"/>
            <person name="Earl A."/>
            <person name="Manson A."/>
            <person name="Schwartman J."/>
            <person name="Gilmore M."/>
            <person name="Abouelleil A."/>
            <person name="Cao P."/>
            <person name="Chapman S."/>
            <person name="Cusick C."/>
            <person name="Shea T."/>
            <person name="Young S."/>
            <person name="Neafsey D."/>
            <person name="Nusbaum C."/>
            <person name="Birren B."/>
        </authorList>
    </citation>
    <scope>NUCLEOTIDE SEQUENCE [LARGE SCALE GENOMIC DNA]</scope>
    <source>
        <strain evidence="3">9E7_DIV0242</strain>
    </source>
</reference>